<keyword evidence="8" id="KW-1071">Ligand-gated ion channel</keyword>
<name>A0A0G4H787_9ALVE</name>
<dbReference type="GO" id="GO:0007165">
    <property type="term" value="P:signal transduction"/>
    <property type="evidence" value="ECO:0007669"/>
    <property type="project" value="UniProtKB-ARBA"/>
</dbReference>
<comment type="similarity">
    <text evidence="2">Belongs to the P2X receptor family.</text>
</comment>
<feature type="transmembrane region" description="Helical" evidence="11">
    <location>
        <begin position="51"/>
        <end position="73"/>
    </location>
</feature>
<evidence type="ECO:0000256" key="3">
    <source>
        <dbReference type="ARBA" id="ARBA00022448"/>
    </source>
</evidence>
<accession>A0A0G4H787</accession>
<keyword evidence="9" id="KW-0407">Ion channel</keyword>
<dbReference type="GO" id="GO:0070588">
    <property type="term" value="P:calcium ion transmembrane transport"/>
    <property type="evidence" value="ECO:0007669"/>
    <property type="project" value="TreeGrafter"/>
</dbReference>
<dbReference type="PhylomeDB" id="A0A0G4H787"/>
<dbReference type="InterPro" id="IPR059116">
    <property type="entry name" value="P2X_receptor"/>
</dbReference>
<evidence type="ECO:0000256" key="2">
    <source>
        <dbReference type="ARBA" id="ARBA00009848"/>
    </source>
</evidence>
<evidence type="ECO:0000256" key="4">
    <source>
        <dbReference type="ARBA" id="ARBA00022692"/>
    </source>
</evidence>
<keyword evidence="4 11" id="KW-0812">Transmembrane</keyword>
<sequence length="701" mass="79708">MDRQASRVGARVSSEKKEHEHGFKKWMKEAGQEMFYYHTNKEVRVRNWPLGCVKFVLMTGLIIGYICGFQLLWNNSHYERSDVRGVVRMQLQRPTMNRCSPSNSTCQSNFTSLESLPYCDQYTGPKTLNKHRGEIFRSKCKYSDENDMIPDDVSGMGTFFIPTRVSTLEQRRECNVALSNCSNVWVNTEGGSDFVYYADVESFTLLLDHSFSTKGVEFSSSFDKLFGFWKTKSCQDEEDQEGLSPHEEGDNCGTVSIPCYSGKGNHCQHKDLGNRSRWPFARVTGLKDLKEAEKDERATSRRLHELDGMEIREGETRERGGVREGEAMEKGGARRTTVKVEEKGEERNTHAQSASEGEGEGERRRMGGISFPHEVTEWFDPIDQEKNGKRFPSVYQIPQGDIVSVRRLLKFAGVDLNTDLNQHGESRRSEGLILTIIIKYSNVMPMMTLFGRMPYYQYEVKGESAPQYKTIQTHVKSSGRERTIYNNHGIFINVSQEGDIGEFSIAELLVILASALFLSEFICFILDYCMICFSRYSEEFEDAKIDKSRVAFQSEWLDDKKKVKLPGERDLVKLNDRMNEWAAQMKKHEASGDTRSDWRYPGANMCGAQKISPEGEADGMGDMERTYELIARVGNPYNSWRESTAILAADLASLKHSLSSASVKDGRLMVDLDEHTGLTSGGERTKKDGKEGEPSERTRLV</sequence>
<evidence type="ECO:0000313" key="12">
    <source>
        <dbReference type="EMBL" id="CEM39728.1"/>
    </source>
</evidence>
<evidence type="ECO:0000256" key="7">
    <source>
        <dbReference type="ARBA" id="ARBA00023136"/>
    </source>
</evidence>
<evidence type="ECO:0000256" key="11">
    <source>
        <dbReference type="SAM" id="Phobius"/>
    </source>
</evidence>
<evidence type="ECO:0000256" key="5">
    <source>
        <dbReference type="ARBA" id="ARBA00022989"/>
    </source>
</evidence>
<dbReference type="PANTHER" id="PTHR10125:SF31">
    <property type="entry name" value="P2X RECEPTOR E"/>
    <property type="match status" value="1"/>
</dbReference>
<feature type="compositionally biased region" description="Basic and acidic residues" evidence="10">
    <location>
        <begin position="312"/>
        <end position="349"/>
    </location>
</feature>
<proteinExistence type="inferred from homology"/>
<feature type="region of interest" description="Disordered" evidence="10">
    <location>
        <begin position="673"/>
        <end position="701"/>
    </location>
</feature>
<reference evidence="12" key="1">
    <citation type="submission" date="2014-11" db="EMBL/GenBank/DDBJ databases">
        <authorList>
            <person name="Otto D Thomas"/>
            <person name="Naeem Raeece"/>
        </authorList>
    </citation>
    <scope>NUCLEOTIDE SEQUENCE</scope>
</reference>
<dbReference type="GO" id="GO:0012505">
    <property type="term" value="C:endomembrane system"/>
    <property type="evidence" value="ECO:0007669"/>
    <property type="project" value="UniProtKB-SubCell"/>
</dbReference>
<gene>
    <name evidence="12" type="ORF">Cvel_24994</name>
</gene>
<evidence type="ECO:0000256" key="10">
    <source>
        <dbReference type="SAM" id="MobiDB-lite"/>
    </source>
</evidence>
<dbReference type="EMBL" id="CDMZ01001951">
    <property type="protein sequence ID" value="CEM39728.1"/>
    <property type="molecule type" value="Genomic_DNA"/>
</dbReference>
<keyword evidence="7 11" id="KW-0472">Membrane</keyword>
<organism evidence="12">
    <name type="scientific">Chromera velia CCMP2878</name>
    <dbReference type="NCBI Taxonomy" id="1169474"/>
    <lineage>
        <taxon>Eukaryota</taxon>
        <taxon>Sar</taxon>
        <taxon>Alveolata</taxon>
        <taxon>Colpodellida</taxon>
        <taxon>Chromeraceae</taxon>
        <taxon>Chromera</taxon>
    </lineage>
</organism>
<dbReference type="VEuPathDB" id="CryptoDB:Cvel_24994"/>
<dbReference type="Gene3D" id="1.10.287.940">
    <property type="entry name" value="atp-gated p2x4 ion channel"/>
    <property type="match status" value="1"/>
</dbReference>
<dbReference type="GO" id="GO:0016020">
    <property type="term" value="C:membrane"/>
    <property type="evidence" value="ECO:0007669"/>
    <property type="project" value="TreeGrafter"/>
</dbReference>
<keyword evidence="5 11" id="KW-1133">Transmembrane helix</keyword>
<dbReference type="AlphaFoldDB" id="A0A0G4H787"/>
<evidence type="ECO:0000256" key="8">
    <source>
        <dbReference type="ARBA" id="ARBA00023286"/>
    </source>
</evidence>
<dbReference type="PANTHER" id="PTHR10125">
    <property type="entry name" value="P2X PURINOCEPTOR"/>
    <property type="match status" value="1"/>
</dbReference>
<comment type="subcellular location">
    <subcellularLocation>
        <location evidence="1">Endomembrane system</location>
    </subcellularLocation>
</comment>
<feature type="compositionally biased region" description="Basic and acidic residues" evidence="10">
    <location>
        <begin position="683"/>
        <end position="701"/>
    </location>
</feature>
<evidence type="ECO:0000256" key="9">
    <source>
        <dbReference type="ARBA" id="ARBA00023303"/>
    </source>
</evidence>
<dbReference type="GO" id="GO:0015267">
    <property type="term" value="F:channel activity"/>
    <property type="evidence" value="ECO:0007669"/>
    <property type="project" value="UniProtKB-ARBA"/>
</dbReference>
<evidence type="ECO:0000256" key="6">
    <source>
        <dbReference type="ARBA" id="ARBA00023065"/>
    </source>
</evidence>
<protein>
    <submittedName>
        <fullName evidence="12">Uncharacterized protein</fullName>
    </submittedName>
</protein>
<keyword evidence="6" id="KW-0406">Ion transport</keyword>
<evidence type="ECO:0000256" key="1">
    <source>
        <dbReference type="ARBA" id="ARBA00004308"/>
    </source>
</evidence>
<feature type="region of interest" description="Disordered" evidence="10">
    <location>
        <begin position="312"/>
        <end position="366"/>
    </location>
</feature>
<keyword evidence="3" id="KW-0813">Transport</keyword>